<keyword evidence="4 10" id="KW-0479">Metal-binding</keyword>
<evidence type="ECO:0000256" key="2">
    <source>
        <dbReference type="ARBA" id="ARBA00004906"/>
    </source>
</evidence>
<evidence type="ECO:0000256" key="8">
    <source>
        <dbReference type="ARBA" id="ARBA00046341"/>
    </source>
</evidence>
<evidence type="ECO:0000256" key="9">
    <source>
        <dbReference type="PROSITE-ProRule" id="PRU00508"/>
    </source>
</evidence>
<dbReference type="InterPro" id="IPR003126">
    <property type="entry name" value="Znf_UBR"/>
</dbReference>
<dbReference type="EC" id="2.3.2.27" evidence="10"/>
<dbReference type="Gene3D" id="3.30.1390.10">
    <property type="match status" value="1"/>
</dbReference>
<dbReference type="Pfam" id="PF18995">
    <property type="entry name" value="PRT6_C"/>
    <property type="match status" value="1"/>
</dbReference>
<keyword evidence="5 10" id="KW-0863">Zinc-finger</keyword>
<feature type="coiled-coil region" evidence="11">
    <location>
        <begin position="964"/>
        <end position="991"/>
    </location>
</feature>
<keyword evidence="14" id="KW-1185">Reference proteome</keyword>
<evidence type="ECO:0000256" key="10">
    <source>
        <dbReference type="RuleBase" id="RU366018"/>
    </source>
</evidence>
<evidence type="ECO:0000256" key="7">
    <source>
        <dbReference type="ARBA" id="ARBA00022833"/>
    </source>
</evidence>
<protein>
    <recommendedName>
        <fullName evidence="10">E3 ubiquitin-protein ligase</fullName>
        <ecNumber evidence="10">2.3.2.27</ecNumber>
    </recommendedName>
</protein>
<dbReference type="Gene3D" id="2.10.110.30">
    <property type="match status" value="1"/>
</dbReference>
<dbReference type="PANTHER" id="PTHR21497:SF24">
    <property type="entry name" value="E3 UBIQUITIN-PROTEIN LIGASE UBR1"/>
    <property type="match status" value="1"/>
</dbReference>
<evidence type="ECO:0000313" key="14">
    <source>
        <dbReference type="Proteomes" id="UP001235939"/>
    </source>
</evidence>
<keyword evidence="3 10" id="KW-0808">Transferase</keyword>
<evidence type="ECO:0000256" key="4">
    <source>
        <dbReference type="ARBA" id="ARBA00022723"/>
    </source>
</evidence>
<comment type="similarity">
    <text evidence="8 10">Belongs to the E3 ubiquitin-protein ligase UBR1-like family.</text>
</comment>
<evidence type="ECO:0000256" key="5">
    <source>
        <dbReference type="ARBA" id="ARBA00022771"/>
    </source>
</evidence>
<dbReference type="Pfam" id="PF02617">
    <property type="entry name" value="ClpS"/>
    <property type="match status" value="1"/>
</dbReference>
<evidence type="ECO:0000256" key="1">
    <source>
        <dbReference type="ARBA" id="ARBA00000900"/>
    </source>
</evidence>
<evidence type="ECO:0000313" key="13">
    <source>
        <dbReference type="EMBL" id="UYV79674.1"/>
    </source>
</evidence>
<evidence type="ECO:0000259" key="12">
    <source>
        <dbReference type="PROSITE" id="PS51157"/>
    </source>
</evidence>
<dbReference type="InterPro" id="IPR036390">
    <property type="entry name" value="WH_DNA-bd_sf"/>
</dbReference>
<evidence type="ECO:0000256" key="3">
    <source>
        <dbReference type="ARBA" id="ARBA00022679"/>
    </source>
</evidence>
<dbReference type="Pfam" id="PF22960">
    <property type="entry name" value="WHD_UBR1"/>
    <property type="match status" value="1"/>
</dbReference>
<comment type="pathway">
    <text evidence="2 10">Protein modification; protein ubiquitination.</text>
</comment>
<dbReference type="EMBL" id="CP092880">
    <property type="protein sequence ID" value="UYV79674.1"/>
    <property type="molecule type" value="Genomic_DNA"/>
</dbReference>
<dbReference type="InterPro" id="IPR055194">
    <property type="entry name" value="UBR1-like_WH"/>
</dbReference>
<gene>
    <name evidence="13" type="ORF">LAZ67_18000242</name>
</gene>
<dbReference type="InterPro" id="IPR014719">
    <property type="entry name" value="Ribosomal_bL12_C/ClpS-like"/>
</dbReference>
<proteinExistence type="inferred from homology"/>
<keyword evidence="7 10" id="KW-0862">Zinc</keyword>
<dbReference type="InterPro" id="IPR039164">
    <property type="entry name" value="UBR1-like"/>
</dbReference>
<name>A0ABY6LFP2_9ARAC</name>
<keyword evidence="11" id="KW-0175">Coiled coil</keyword>
<dbReference type="SUPFAM" id="SSF54736">
    <property type="entry name" value="ClpS-like"/>
    <property type="match status" value="1"/>
</dbReference>
<dbReference type="SUPFAM" id="SSF46785">
    <property type="entry name" value="Winged helix' DNA-binding domain"/>
    <property type="match status" value="1"/>
</dbReference>
<reference evidence="13 14" key="1">
    <citation type="submission" date="2022-01" db="EMBL/GenBank/DDBJ databases">
        <title>A chromosomal length assembly of Cordylochernes scorpioides.</title>
        <authorList>
            <person name="Zeh D."/>
            <person name="Zeh J."/>
        </authorList>
    </citation>
    <scope>NUCLEOTIDE SEQUENCE [LARGE SCALE GENOMIC DNA]</scope>
    <source>
        <strain evidence="13">IN4F17</strain>
        <tissue evidence="13">Whole Body</tissue>
    </source>
</reference>
<keyword evidence="6 10" id="KW-0833">Ubl conjugation pathway</keyword>
<dbReference type="Pfam" id="PF02207">
    <property type="entry name" value="zf-UBR"/>
    <property type="match status" value="1"/>
</dbReference>
<sequence>MNSDSFIFRDIVAAEWIEKFDEQKLRLVDFQEFWGINVPRIYSPTFEADCLNLVYDEDLGQKLFLNSLEQFIAKSEDPAPVLEHLKVLDNPPTLCGRVFKVGEATYYCRDCGMDATCVLCIDCFKNSAHKNHKYKMNTSGGGGICDCGDEGAWKQLPFCQTHQEAKLKSLEDDDPLNRIPKDLVDRVKFVLEAVLNYCNEVLTMTNSLTLPKYLQAPFPRPDVFATVLYNDEVHTYDQVINTLSRAMNCNQKSALEYSTMVDREGRSIVWCSTEANCKQLAEAIEKISSRHGSRPLRVLIYHADVIAHQNFALRLLSWVQNFLGYSEGFRIIFKDVIMKPADFPLLESVMLGDMLLWKSARNQWHQLFIASMHMEKNCKKTFAKVFTRNYPSLMKDFIADDHEHSVSITSLSVQVFTVPLALVLIEEEDALAIIMRTFLTECTRYLNTAGKLSFERNHYNSSFRRAHYILRDLKYLLTVRPNEWNDTMRDKFFNGVQSLLQLLTMMQGMDTVVRQVGQHVEFEAEWETGVNLQLKLLAAITLVLEWCSSDYKVFERVLALSLSELEKLQEKFKYVTVKLLGHSASCIDYDVSSLPVTIHVPLSRFVASLIHLRRFNFQNTPSSSFEIIQKEASIVRLMELPLRTLVLASQFRAGMWHRNGYSLLNQVFFYQNVTLREQMFDVDILMVQLAASLLESNTFLIHLLSKYKLVPWVMEDPEEGPGTNLVATLAEEFLTLILYVLSERYVPGVGRVTDERAKLKKEIIQLLCIEPMPHSQLFKRLPKDINYETGMDHVINEVADFKQVKFKGRYELKPELYQEFNPYFYHYSREEQSKAVEAQIRRRRQNGEEECCPPPLLVEFSPNFAPLVQILQCDVMLHILNHTIQRALNPNNCCYYSESQFEKVIYLIGMALHEETRYFEKDNASPFFKFTEKTGKLFEDLEKCLTFPKLENQKDLLKWVLRKYKALEAMKAKKDDEKEKAAEAISSLQEQVSEREKFRRKNAALAAARRERIMSQMAAMQKNFMSENEELLKAVVSEQVTPSSEVSSMVAKDDDPVAVGSNQRGRVCASNRQTCILCREEQDVSTSKHSLVIAAFVQRSTVLSKNRNHSLEAIRSSDPLFLHSDLCSGPHVSTCGHVMHSMCWQHFFDSVQMKERRRPIRYGRNNSYDVDKNEFLCPLCERLSNGVIPLTPSINGIADNSIPPPFHFDDYVAVLKKVVDCIEKDDIMKYATDEDEEGASSKLLSCKMPKLEDLATDAIQLKCLQDVFIPPGPSVEALPYHETLVKIIALFSHVTFSVGLSIERPTHFDPKMPLMAWQACIFTILSMEWSLRDQRKPVFGDLSSRQEHCLEAIIKLSASSLRLYEKLLIRSHASRLLCYLLSPEIYEAHSLSCLDVDAFSIAVSLSLLLPSLFEREDDRISNIPLGHSLDSCSLQLAFSLHLVQLLLTLECESDIEMLDEASTLSLTEKEQEEEASLEALYNKITNELKTQPQQFSKGYLRQRVRSGSLPFLRCCAIYYHFLTDVAPPAKMKQLSSSDDAEFDALCHYLGLPLYLHEIFDSHSVHQLAMTWIKHPSLAKRLQADQPSSEVIVRQPLAVNQLINLPADYSELINQASIFSCPKNEEGDCRYPAMCLVCGDVLCSQSYCCQHVLPSGGGLVGACTHHSYACGAGVGLFLRVRDCKVLLLAGKTKGCYLSPPYVDEYGETDQGLMRGNPLHLCLEHYRTLHRLWLNHELAETIVHEMEQSNVSSTNWQHV</sequence>
<dbReference type="InterPro" id="IPR042065">
    <property type="entry name" value="E3_ELL-like"/>
</dbReference>
<comment type="function">
    <text evidence="10">Ubiquitin ligase protein which is a component of the N-end rule pathway. Recognizes and binds to proteins bearing specific N-terminal residues that are destabilizing according to the N-end rule, leading to their ubiquitination and subsequent degradation.</text>
</comment>
<feature type="domain" description="UBR-type" evidence="12">
    <location>
        <begin position="93"/>
        <end position="164"/>
    </location>
</feature>
<dbReference type="PROSITE" id="PS51157">
    <property type="entry name" value="ZF_UBR"/>
    <property type="match status" value="1"/>
</dbReference>
<evidence type="ECO:0000256" key="11">
    <source>
        <dbReference type="SAM" id="Coils"/>
    </source>
</evidence>
<dbReference type="SMART" id="SM00396">
    <property type="entry name" value="ZnF_UBR1"/>
    <property type="match status" value="1"/>
</dbReference>
<dbReference type="PANTHER" id="PTHR21497">
    <property type="entry name" value="UBIQUITIN LIGASE E3 ALPHA-RELATED"/>
    <property type="match status" value="1"/>
</dbReference>
<comment type="catalytic activity">
    <reaction evidence="1 10">
        <text>S-ubiquitinyl-[E2 ubiquitin-conjugating enzyme]-L-cysteine + [acceptor protein]-L-lysine = [E2 ubiquitin-conjugating enzyme]-L-cysteine + N(6)-ubiquitinyl-[acceptor protein]-L-lysine.</text>
        <dbReference type="EC" id="2.3.2.27"/>
    </reaction>
</comment>
<evidence type="ECO:0000256" key="6">
    <source>
        <dbReference type="ARBA" id="ARBA00022786"/>
    </source>
</evidence>
<accession>A0ABY6LFP2</accession>
<organism evidence="13 14">
    <name type="scientific">Cordylochernes scorpioides</name>
    <dbReference type="NCBI Taxonomy" id="51811"/>
    <lineage>
        <taxon>Eukaryota</taxon>
        <taxon>Metazoa</taxon>
        <taxon>Ecdysozoa</taxon>
        <taxon>Arthropoda</taxon>
        <taxon>Chelicerata</taxon>
        <taxon>Arachnida</taxon>
        <taxon>Pseudoscorpiones</taxon>
        <taxon>Cheliferoidea</taxon>
        <taxon>Chernetidae</taxon>
        <taxon>Cordylochernes</taxon>
    </lineage>
</organism>
<dbReference type="InterPro" id="IPR044046">
    <property type="entry name" value="E3_ligase_UBR-like_C"/>
</dbReference>
<feature type="zinc finger region" description="UBR-type" evidence="9">
    <location>
        <begin position="93"/>
        <end position="164"/>
    </location>
</feature>
<dbReference type="Gene3D" id="1.10.10.2670">
    <property type="entry name" value="E3 ubiquitin-protein ligase"/>
    <property type="match status" value="1"/>
</dbReference>
<dbReference type="Proteomes" id="UP001235939">
    <property type="component" value="Chromosome 18"/>
</dbReference>
<dbReference type="InterPro" id="IPR003769">
    <property type="entry name" value="ClpS_core"/>
</dbReference>